<protein>
    <submittedName>
        <fullName evidence="1">Uncharacterized protein</fullName>
    </submittedName>
</protein>
<reference evidence="1" key="1">
    <citation type="submission" date="2021-01" db="EMBL/GenBank/DDBJ databases">
        <authorList>
            <person name="Corre E."/>
            <person name="Pelletier E."/>
            <person name="Niang G."/>
            <person name="Scheremetjew M."/>
            <person name="Finn R."/>
            <person name="Kale V."/>
            <person name="Holt S."/>
            <person name="Cochrane G."/>
            <person name="Meng A."/>
            <person name="Brown T."/>
            <person name="Cohen L."/>
        </authorList>
    </citation>
    <scope>NUCLEOTIDE SEQUENCE</scope>
    <source>
        <strain evidence="1">CCMP281</strain>
    </source>
</reference>
<gene>
    <name evidence="1" type="ORF">HERI1096_LOCUS26213</name>
</gene>
<organism evidence="1">
    <name type="scientific">Haptolina ericina</name>
    <dbReference type="NCBI Taxonomy" id="156174"/>
    <lineage>
        <taxon>Eukaryota</taxon>
        <taxon>Haptista</taxon>
        <taxon>Haptophyta</taxon>
        <taxon>Prymnesiophyceae</taxon>
        <taxon>Prymnesiales</taxon>
        <taxon>Prymnesiaceae</taxon>
        <taxon>Haptolina</taxon>
    </lineage>
</organism>
<evidence type="ECO:0000313" key="1">
    <source>
        <dbReference type="EMBL" id="CAE0126678.1"/>
    </source>
</evidence>
<dbReference type="EMBL" id="HBHX01047365">
    <property type="protein sequence ID" value="CAE0126678.1"/>
    <property type="molecule type" value="Transcribed_RNA"/>
</dbReference>
<proteinExistence type="predicted"/>
<dbReference type="AlphaFoldDB" id="A0A7S3B7G0"/>
<sequence>MTSTAVGAAGSNPDYTYFARACLCTPLWTDDEVRGDLTPTPVADTLFASTFTSTFAAFMHSSSILVYPNSTAYDPRRNITTRLQSWEFQPGLEFGSDLAGMTFIAPDFNTRKRAPPPCPGHSPVGGCGVPGQADLHDFAGGTLEWFEERLDALASRRGHFAASDTVLDGSVVLLTHQPFRCAPGVPDWYFCFSGSDKATLRKSIDRHGLRAAFFGQLAGHQHRWFNGKAFDEPSWSTFRQWENSAVKGDKADHAMASSLSVFTVQRARVTGVTQYWQECGVWRTKHPRMNRLRI</sequence>
<name>A0A7S3B7G0_9EUKA</name>
<accession>A0A7S3B7G0</accession>